<keyword evidence="3" id="KW-1185">Reference proteome</keyword>
<accession>A0A2N5J9Q0</accession>
<reference evidence="2 3" key="1">
    <citation type="submission" date="2017-07" db="EMBL/GenBank/DDBJ databases">
        <title>Bifidobacterium novel species.</title>
        <authorList>
            <person name="Lugli G.A."/>
            <person name="Milani C."/>
            <person name="Duranti S."/>
            <person name="Mangifesta M."/>
        </authorList>
    </citation>
    <scope>NUCLEOTIDE SEQUENCE [LARGE SCALE GENOMIC DNA]</scope>
    <source>
        <strain evidence="3">Uis1B</strain>
    </source>
</reference>
<evidence type="ECO:0000259" key="1">
    <source>
        <dbReference type="Pfam" id="PF13191"/>
    </source>
</evidence>
<feature type="domain" description="Orc1-like AAA ATPase" evidence="1">
    <location>
        <begin position="16"/>
        <end position="174"/>
    </location>
</feature>
<dbReference type="PANTHER" id="PTHR34301:SF8">
    <property type="entry name" value="ATPASE DOMAIN-CONTAINING PROTEIN"/>
    <property type="match status" value="1"/>
</dbReference>
<dbReference type="InterPro" id="IPR041664">
    <property type="entry name" value="AAA_16"/>
</dbReference>
<dbReference type="EMBL" id="NMWU01000021">
    <property type="protein sequence ID" value="PLS30925.1"/>
    <property type="molecule type" value="Genomic_DNA"/>
</dbReference>
<organism evidence="2 3">
    <name type="scientific">Bifidobacterium margollesii</name>
    <dbReference type="NCBI Taxonomy" id="2020964"/>
    <lineage>
        <taxon>Bacteria</taxon>
        <taxon>Bacillati</taxon>
        <taxon>Actinomycetota</taxon>
        <taxon>Actinomycetes</taxon>
        <taxon>Bifidobacteriales</taxon>
        <taxon>Bifidobacteriaceae</taxon>
        <taxon>Bifidobacterium</taxon>
    </lineage>
</organism>
<dbReference type="OrthoDB" id="2020141at2"/>
<sequence length="374" mass="40932">MVNPFRPSAGANPPYLIGRDALLDEFDDSLEAGPGAPYRLMRITGSRGSGKTVLLNALGKRARARRWTVIDETATHGFVGNLILALRAQYERRDVKSVELPSLGVDGLGSVGLGKVEFDRTALPMTLRTALTNAVNHIGGRHADRGLLITIDETQGADVADLRALATAVQHLIREERNIAVAFAGLPGMTSSLLHDNVITFLRRATPVELGDISLDLVSDAFEDVIHEHGYDITPDALRIATEATHGYPFMVQLVGYNIWRKALGATIDENSARNGVEAARLRLGGTVHEPAIEDLSSVDRTYLLAMAQDEGPSRTGDIARRIGKDTQYAGRYRERLIQAGIIHSSSYGYVDFTIPYLRQWLQEHAATLIMRSE</sequence>
<dbReference type="Gene3D" id="3.40.50.300">
    <property type="entry name" value="P-loop containing nucleotide triphosphate hydrolases"/>
    <property type="match status" value="1"/>
</dbReference>
<evidence type="ECO:0000313" key="3">
    <source>
        <dbReference type="Proteomes" id="UP000235050"/>
    </source>
</evidence>
<gene>
    <name evidence="2" type="ORF">Uis1B_1214</name>
</gene>
<name>A0A2N5J9Q0_9BIFI</name>
<dbReference type="InterPro" id="IPR027417">
    <property type="entry name" value="P-loop_NTPase"/>
</dbReference>
<evidence type="ECO:0000313" key="2">
    <source>
        <dbReference type="EMBL" id="PLS30925.1"/>
    </source>
</evidence>
<comment type="caution">
    <text evidence="2">The sequence shown here is derived from an EMBL/GenBank/DDBJ whole genome shotgun (WGS) entry which is preliminary data.</text>
</comment>
<protein>
    <submittedName>
        <fullName evidence="2">AAA ATPase</fullName>
    </submittedName>
</protein>
<proteinExistence type="predicted"/>
<dbReference type="SUPFAM" id="SSF52540">
    <property type="entry name" value="P-loop containing nucleoside triphosphate hydrolases"/>
    <property type="match status" value="1"/>
</dbReference>
<dbReference type="RefSeq" id="WP_101616563.1">
    <property type="nucleotide sequence ID" value="NZ_NMWU01000021.1"/>
</dbReference>
<dbReference type="PANTHER" id="PTHR34301">
    <property type="entry name" value="DNA-BINDING PROTEIN-RELATED"/>
    <property type="match status" value="1"/>
</dbReference>
<dbReference type="AlphaFoldDB" id="A0A2N5J9Q0"/>
<dbReference type="Pfam" id="PF13191">
    <property type="entry name" value="AAA_16"/>
    <property type="match status" value="1"/>
</dbReference>
<dbReference type="Proteomes" id="UP000235050">
    <property type="component" value="Unassembled WGS sequence"/>
</dbReference>